<keyword evidence="3" id="KW-1185">Reference proteome</keyword>
<gene>
    <name evidence="2" type="ORF">TSOC_007871</name>
</gene>
<accession>A0A2J8A000</accession>
<protein>
    <submittedName>
        <fullName evidence="2">Uncharacterized protein</fullName>
    </submittedName>
</protein>
<sequence>MQNPDHNRSTVTFTAELPPVERAVTFLGHTDPLLSSLWSGLEPLCTVERANNPNDPSLPRSVGSMAAFAGPRGNTVVTGSFSMPLRLVTTLRTQLDRNSCLVTASPLPSCAQLLWVARIGETHVRTPPITLDARNWPAGTTILEAKAQIAAMGVAVLAAEPYCHHSLAVGRLVADDRFVIELAHDAVLPTPLPWALCLEREEGGPDHTLHVYAHDAVRYEARRRAALKRLATAEGAPGPVQQQAWGEHGLVGAAAAAAAAATAAAAARDAARHAAGLEAAANRAARRAAGRTAEGSPAAADAAASGGAGAAPGAAPGPGEEAPAAIATPTDPPPPNPMPLGPAGAALAGGMAAGGTQEDPAPIPNMAGHLILPPGSTPHASTSQVVVPPPPAAVRHRSRSQSGSPDRRSRSRRRSRSPDPRAGQVTGSRFAVLADGPADMMSDLDKDHHQQ</sequence>
<evidence type="ECO:0000313" key="2">
    <source>
        <dbReference type="EMBL" id="PNH05835.1"/>
    </source>
</evidence>
<feature type="region of interest" description="Disordered" evidence="1">
    <location>
        <begin position="288"/>
        <end position="451"/>
    </location>
</feature>
<proteinExistence type="predicted"/>
<name>A0A2J8A000_9CHLO</name>
<feature type="compositionally biased region" description="Low complexity" evidence="1">
    <location>
        <begin position="290"/>
        <end position="329"/>
    </location>
</feature>
<dbReference type="EMBL" id="PGGS01000276">
    <property type="protein sequence ID" value="PNH05835.1"/>
    <property type="molecule type" value="Genomic_DNA"/>
</dbReference>
<dbReference type="AlphaFoldDB" id="A0A2J8A000"/>
<dbReference type="Proteomes" id="UP000236333">
    <property type="component" value="Unassembled WGS sequence"/>
</dbReference>
<feature type="compositionally biased region" description="Pro residues" evidence="1">
    <location>
        <begin position="330"/>
        <end position="340"/>
    </location>
</feature>
<comment type="caution">
    <text evidence="2">The sequence shown here is derived from an EMBL/GenBank/DDBJ whole genome shotgun (WGS) entry which is preliminary data.</text>
</comment>
<feature type="compositionally biased region" description="Low complexity" evidence="1">
    <location>
        <begin position="341"/>
        <end position="350"/>
    </location>
</feature>
<reference evidence="2 3" key="1">
    <citation type="journal article" date="2017" name="Mol. Biol. Evol.">
        <title>The 4-celled Tetrabaena socialis nuclear genome reveals the essential components for genetic control of cell number at the origin of multicellularity in the volvocine lineage.</title>
        <authorList>
            <person name="Featherston J."/>
            <person name="Arakaki Y."/>
            <person name="Hanschen E.R."/>
            <person name="Ferris P.J."/>
            <person name="Michod R.E."/>
            <person name="Olson B.J.S.C."/>
            <person name="Nozaki H."/>
            <person name="Durand P.M."/>
        </authorList>
    </citation>
    <scope>NUCLEOTIDE SEQUENCE [LARGE SCALE GENOMIC DNA]</scope>
    <source>
        <strain evidence="2 3">NIES-571</strain>
    </source>
</reference>
<evidence type="ECO:0000256" key="1">
    <source>
        <dbReference type="SAM" id="MobiDB-lite"/>
    </source>
</evidence>
<evidence type="ECO:0000313" key="3">
    <source>
        <dbReference type="Proteomes" id="UP000236333"/>
    </source>
</evidence>
<organism evidence="2 3">
    <name type="scientific">Tetrabaena socialis</name>
    <dbReference type="NCBI Taxonomy" id="47790"/>
    <lineage>
        <taxon>Eukaryota</taxon>
        <taxon>Viridiplantae</taxon>
        <taxon>Chlorophyta</taxon>
        <taxon>core chlorophytes</taxon>
        <taxon>Chlorophyceae</taxon>
        <taxon>CS clade</taxon>
        <taxon>Chlamydomonadales</taxon>
        <taxon>Tetrabaenaceae</taxon>
        <taxon>Tetrabaena</taxon>
    </lineage>
</organism>